<evidence type="ECO:0000313" key="3">
    <source>
        <dbReference type="Proteomes" id="UP001153636"/>
    </source>
</evidence>
<feature type="region of interest" description="Disordered" evidence="1">
    <location>
        <begin position="82"/>
        <end position="143"/>
    </location>
</feature>
<feature type="compositionally biased region" description="Basic and acidic residues" evidence="1">
    <location>
        <begin position="103"/>
        <end position="119"/>
    </location>
</feature>
<proteinExistence type="predicted"/>
<evidence type="ECO:0000313" key="2">
    <source>
        <dbReference type="EMBL" id="CAH1108093.1"/>
    </source>
</evidence>
<gene>
    <name evidence="2" type="ORF">PSYICH_LOCUS9472</name>
</gene>
<organism evidence="2 3">
    <name type="scientific">Psylliodes chrysocephalus</name>
    <dbReference type="NCBI Taxonomy" id="3402493"/>
    <lineage>
        <taxon>Eukaryota</taxon>
        <taxon>Metazoa</taxon>
        <taxon>Ecdysozoa</taxon>
        <taxon>Arthropoda</taxon>
        <taxon>Hexapoda</taxon>
        <taxon>Insecta</taxon>
        <taxon>Pterygota</taxon>
        <taxon>Neoptera</taxon>
        <taxon>Endopterygota</taxon>
        <taxon>Coleoptera</taxon>
        <taxon>Polyphaga</taxon>
        <taxon>Cucujiformia</taxon>
        <taxon>Chrysomeloidea</taxon>
        <taxon>Chrysomelidae</taxon>
        <taxon>Galerucinae</taxon>
        <taxon>Alticini</taxon>
        <taxon>Psylliodes</taxon>
    </lineage>
</organism>
<dbReference type="AlphaFoldDB" id="A0A9P0GCC0"/>
<name>A0A9P0GCC0_9CUCU</name>
<accession>A0A9P0GCC0</accession>
<protein>
    <submittedName>
        <fullName evidence="2">Uncharacterized protein</fullName>
    </submittedName>
</protein>
<dbReference type="OrthoDB" id="6776909at2759"/>
<reference evidence="2" key="1">
    <citation type="submission" date="2022-01" db="EMBL/GenBank/DDBJ databases">
        <authorList>
            <person name="King R."/>
        </authorList>
    </citation>
    <scope>NUCLEOTIDE SEQUENCE</scope>
</reference>
<keyword evidence="3" id="KW-1185">Reference proteome</keyword>
<dbReference type="Proteomes" id="UP001153636">
    <property type="component" value="Chromosome 3"/>
</dbReference>
<sequence length="230" mass="26181">MVFAQNKVKPDTLPKCEIAAIAEPSTKSPENINFNSESVIQNDETAGCSSDNNFLQELSTPEVTTENLERCLGHQVEFEEPFQSSGNKFIPDSEDSLGDMSDLDARESRETITQFEERKGRKSRGRKRKISNQSRTDRKKYTNTNKKYISARAKEVEPKTFNSAYSCKCSKKCMDIVPLETRKRLFDQLWGVGGFEGRCVLITNALKKSRRGELTQRICCREDPSLKFTI</sequence>
<feature type="compositionally biased region" description="Basic residues" evidence="1">
    <location>
        <begin position="120"/>
        <end position="130"/>
    </location>
</feature>
<dbReference type="EMBL" id="OV651815">
    <property type="protein sequence ID" value="CAH1108093.1"/>
    <property type="molecule type" value="Genomic_DNA"/>
</dbReference>
<evidence type="ECO:0000256" key="1">
    <source>
        <dbReference type="SAM" id="MobiDB-lite"/>
    </source>
</evidence>